<feature type="compositionally biased region" description="Polar residues" evidence="11">
    <location>
        <begin position="106"/>
        <end position="121"/>
    </location>
</feature>
<keyword evidence="2" id="KW-0479">Metal-binding</keyword>
<keyword evidence="6" id="KW-0805">Transcription regulation</keyword>
<dbReference type="PROSITE" id="PS50157">
    <property type="entry name" value="ZINC_FINGER_C2H2_2"/>
    <property type="match status" value="9"/>
</dbReference>
<feature type="domain" description="C2H2-type" evidence="12">
    <location>
        <begin position="1691"/>
        <end position="1718"/>
    </location>
</feature>
<dbReference type="Pfam" id="PF00096">
    <property type="entry name" value="zf-C2H2"/>
    <property type="match status" value="2"/>
</dbReference>
<feature type="domain" description="C2H2-type" evidence="12">
    <location>
        <begin position="1549"/>
        <end position="1572"/>
    </location>
</feature>
<keyword evidence="3" id="KW-0677">Repeat</keyword>
<feature type="domain" description="C2H2-type" evidence="12">
    <location>
        <begin position="1658"/>
        <end position="1686"/>
    </location>
</feature>
<dbReference type="InterPro" id="IPR013087">
    <property type="entry name" value="Znf_C2H2_type"/>
</dbReference>
<evidence type="ECO:0000256" key="8">
    <source>
        <dbReference type="ARBA" id="ARBA00023163"/>
    </source>
</evidence>
<dbReference type="PANTHER" id="PTHR24403">
    <property type="entry name" value="ZINC FINGER PROTEIN"/>
    <property type="match status" value="1"/>
</dbReference>
<dbReference type="EMBL" id="JANPWB010000003">
    <property type="protein sequence ID" value="KAJ1201948.1"/>
    <property type="molecule type" value="Genomic_DNA"/>
</dbReference>
<reference evidence="13" key="1">
    <citation type="journal article" date="2022" name="bioRxiv">
        <title>Sequencing and chromosome-scale assembly of the giantPleurodeles waltlgenome.</title>
        <authorList>
            <person name="Brown T."/>
            <person name="Elewa A."/>
            <person name="Iarovenko S."/>
            <person name="Subramanian E."/>
            <person name="Araus A.J."/>
            <person name="Petzold A."/>
            <person name="Susuki M."/>
            <person name="Suzuki K.-i.T."/>
            <person name="Hayashi T."/>
            <person name="Toyoda A."/>
            <person name="Oliveira C."/>
            <person name="Osipova E."/>
            <person name="Leigh N.D."/>
            <person name="Simon A."/>
            <person name="Yun M.H."/>
        </authorList>
    </citation>
    <scope>NUCLEOTIDE SEQUENCE</scope>
    <source>
        <strain evidence="13">20211129_DDA</strain>
        <tissue evidence="13">Liver</tissue>
    </source>
</reference>
<feature type="domain" description="C2H2-type" evidence="12">
    <location>
        <begin position="1507"/>
        <end position="1536"/>
    </location>
</feature>
<feature type="region of interest" description="Disordered" evidence="11">
    <location>
        <begin position="715"/>
        <end position="737"/>
    </location>
</feature>
<dbReference type="PROSITE" id="PS00028">
    <property type="entry name" value="ZINC_FINGER_C2H2_1"/>
    <property type="match status" value="9"/>
</dbReference>
<evidence type="ECO:0000256" key="9">
    <source>
        <dbReference type="ARBA" id="ARBA00023242"/>
    </source>
</evidence>
<keyword evidence="14" id="KW-1185">Reference proteome</keyword>
<dbReference type="SMART" id="SM00451">
    <property type="entry name" value="ZnF_U1"/>
    <property type="match status" value="6"/>
</dbReference>
<dbReference type="FunFam" id="3.30.160.60:FF:001819">
    <property type="entry name" value="zinc finger protein 407"/>
    <property type="match status" value="1"/>
</dbReference>
<dbReference type="GO" id="GO:0008270">
    <property type="term" value="F:zinc ion binding"/>
    <property type="evidence" value="ECO:0007669"/>
    <property type="project" value="UniProtKB-KW"/>
</dbReference>
<feature type="domain" description="C2H2-type" evidence="12">
    <location>
        <begin position="777"/>
        <end position="806"/>
    </location>
</feature>
<evidence type="ECO:0000256" key="11">
    <source>
        <dbReference type="SAM" id="MobiDB-lite"/>
    </source>
</evidence>
<feature type="compositionally biased region" description="Polar residues" evidence="11">
    <location>
        <begin position="1067"/>
        <end position="1076"/>
    </location>
</feature>
<dbReference type="FunFam" id="3.30.160.60:FF:001514">
    <property type="entry name" value="Zinc finger protein 407"/>
    <property type="match status" value="1"/>
</dbReference>
<dbReference type="SMART" id="SM00355">
    <property type="entry name" value="ZnF_C2H2"/>
    <property type="match status" value="24"/>
</dbReference>
<evidence type="ECO:0000256" key="1">
    <source>
        <dbReference type="ARBA" id="ARBA00004123"/>
    </source>
</evidence>
<feature type="region of interest" description="Disordered" evidence="11">
    <location>
        <begin position="1061"/>
        <end position="1083"/>
    </location>
</feature>
<dbReference type="InterPro" id="IPR050688">
    <property type="entry name" value="Zinc_finger/UBP_domain"/>
</dbReference>
<evidence type="ECO:0000259" key="12">
    <source>
        <dbReference type="PROSITE" id="PS50157"/>
    </source>
</evidence>
<feature type="domain" description="C2H2-type" evidence="12">
    <location>
        <begin position="595"/>
        <end position="623"/>
    </location>
</feature>
<keyword evidence="5" id="KW-0862">Zinc</keyword>
<feature type="compositionally biased region" description="Basic and acidic residues" evidence="11">
    <location>
        <begin position="384"/>
        <end position="404"/>
    </location>
</feature>
<evidence type="ECO:0000313" key="13">
    <source>
        <dbReference type="EMBL" id="KAJ1201948.1"/>
    </source>
</evidence>
<dbReference type="FunFam" id="3.30.160.60:FF:000322">
    <property type="entry name" value="GDNF-inducible zinc finger protein 1"/>
    <property type="match status" value="1"/>
</dbReference>
<feature type="region of interest" description="Disordered" evidence="11">
    <location>
        <begin position="88"/>
        <end position="121"/>
    </location>
</feature>
<feature type="domain" description="C2H2-type" evidence="12">
    <location>
        <begin position="1777"/>
        <end position="1804"/>
    </location>
</feature>
<evidence type="ECO:0000256" key="4">
    <source>
        <dbReference type="ARBA" id="ARBA00022771"/>
    </source>
</evidence>
<protein>
    <recommendedName>
        <fullName evidence="12">C2H2-type domain-containing protein</fullName>
    </recommendedName>
</protein>
<evidence type="ECO:0000256" key="7">
    <source>
        <dbReference type="ARBA" id="ARBA00023125"/>
    </source>
</evidence>
<evidence type="ECO:0000256" key="2">
    <source>
        <dbReference type="ARBA" id="ARBA00022723"/>
    </source>
</evidence>
<comment type="caution">
    <text evidence="13">The sequence shown here is derived from an EMBL/GenBank/DDBJ whole genome shotgun (WGS) entry which is preliminary data.</text>
</comment>
<feature type="region of interest" description="Disordered" evidence="11">
    <location>
        <begin position="369"/>
        <end position="411"/>
    </location>
</feature>
<evidence type="ECO:0000256" key="3">
    <source>
        <dbReference type="ARBA" id="ARBA00022737"/>
    </source>
</evidence>
<sequence length="2332" mass="259392">MSRVIVSIVSDPAAVGACGVCFLRHSRGELYLVLHRKWTWLGGGGDTHTAAEISTGQMVDQEPANSDGALTSKEALLVPRFISMEEHERFQEDRSSEAPQDLKGNATDSTHQNTTSDQKTCPLSGEMHEIIEINLKRPLCGSVDLCLAEEFETQCLSKQIKLDISENVGDCVAGYQECSSVQNSVSSPDTSKGTSRETLQELASDISPKGDHQPPQFPCTHCDFVTINDFLLKKHISKTHAEKVKSFPRPTSVDVEEFRVNCAVESAKEDPQCRHCIGTVVPGLDRPTENSSSNIPRENNCPLYSCNGDDCSALKTLIPKVGHPEPVLCCKLCGVQYFDENLLHAHLFGKTHLRRQHLSARLGLAQISDRKPLSNKQPAAMKQMTDRKKSDESSERVGGSKELPDGDTSLNDATVSFADESVELVVEMSSSNKISAEEKPEMSNGGLDFTKCTHHEQSAQGRLSGIADKLQSTTFFRRVRAVVGKARFSRRFGLSSLERSSLALNSTFRKSGKSKFSLLSVSKRNVKHRFGAHVKGRRLTDSSVKELKLRCTNQIVETPEAHALNMSERSSSLSSTLNHVAPKRLPNVSDFKILRTCPYCDHVFQNRKGMEVHVKRCHTKEMLFHCQPCGYSCVTRGDFEKHCQSKRHKMGIFNCVCRLCSFASSDEVHLRDHMSNAHNMSFCCTTCKFYFQAQEDMVHHKETELHLNLVAHQNTPEPSTEHFSSPARSSNNLELGSQSTGQGFHEIEVTMQEVSGKPLEVRNSHEMQHSTLGAPQFQCKKCFYKTRSSTVLTRHIKLRHHTEDYHFLCKACNLYSMCKDGMEKHIKRSKHIENAKKNNIGLLFEECIEKVCIGASNSKQTEPNVSLHDITDFGREGIIVCQSSPTRTPVNELVQSRELHYDISHTELVTQNAPKRGRPKGKVSRICNHCGLLASSVTNLTVHIRRKHSRQYSYLCKVCNYYTVTKGDMERHCTTRKHKGRLEMEDSGKQSPKHVSDDGPTDDSYSEKSNIQIRGLDVADACKADESDAFHLEEHFQQDEGSVAVEVESVILLNDVSTEIQTDEKQSLSTRQGSVHQENDMDPHRAIGTGIGSKCTLCNFVAHSFASLELHVKRKHTKEFEYYCMACDYYAVTRREMIRHATTEKHKLKRQSYLDCSNATETNGTDVAQKAAETSEAQCPKIIEEFPLVLGNMSCGHNTEGLQNINSNTSFTVMESCESSKMSETGNATSSIQSSATPGNGTYVGIKLGSLKGSIGSTKDILLPQEEISGDNENVDRSNFIQVMPEEDQHNIENSDAENRQILMDHRDTPESGHDNSQIHFENQSAESNSAHFECSMSHSPNINVTSNHGGSAADNKCFKRDAPEQKDLTEEHQVADHAVTDNVWDMGDSVTEHMQQKETIICGDDNQANTLYSVDMFDSSIVRLRSPCEGGPQSQLDDGSVINEIQLNEYHLKTYLPLIEKRKKFDIVFHGETARVRCDDCGFLADGLSGLNVHISMKHPSKEKHFHCLLCGKSFYTESNLHQHLSSAGHIRNEQASVEELPEGGATFKCVKCTEPFDNEQNLFLHIKEQHEELLREVNKYIVEDTEQINREREENQGNVCKYCGKMCKSSNSMAFLAHIRTHTGSKPFKCKICHFATAQLGDARNHVKRHLGMREYKCHVCGVAFVMKKHLNTHLLGKHGVGTPKERKFTCSLCDRCFTEKWALNNHMKLHTGEKPYKCTWPSCHYSFLTASAMKDHYRTHTGEKSFLCDLCGFAGGTRHALTKHRRQHTGEKPFKCEECNFASTTQSHLTRHKRVHTGEKPYRCPWCDYRSNCAENIRKHILHTGKHEGVKMYNCPKCDYGTNVPVEFRNHLKELHLDIENPDLAYLHAGIVSKSYECRLKGQGATFVETISTFATTEESCPIKEETITSGLEESQSPEQVQQVIIFQGFSEEYSGDFAIDASVEETAAATLQTLAMAGQVASVVHITEDGQVITTSQNASHVGAMIPGRIISEHLQDGSTQVVVVEGPVGEADVNDSIAFETVTNSSSTVVQQVMTQGVLEQSDTALQTSDSPSALDALLCAVTELGEVGDNKGHQLIAESNQKDGLADQNAPGISNEIETHEVQVFHDVQERPIIVESGTEVTQVTHPATIFTSQESAQAAFGKMVQGVLEFAVCDSVAADQLMKEGVTQVILNNEGTVHMLSREGSRIMMRDTSGRALQLGSQHMNLVESDGEISQIIVTEEIAQAMVQGSNGSFPEGTTHYFVTELPQGGVQDEASLYSHTVIETVESQEIIQAGTVVDGHNLSEVGIDQQVTNVVVYTEVNSQTANVASQQEQEELQACDSQQD</sequence>
<dbReference type="GO" id="GO:0003677">
    <property type="term" value="F:DNA binding"/>
    <property type="evidence" value="ECO:0007669"/>
    <property type="project" value="UniProtKB-KW"/>
</dbReference>
<dbReference type="FunFam" id="3.30.160.60:FF:001030">
    <property type="entry name" value="Zinc finger protein 407"/>
    <property type="match status" value="1"/>
</dbReference>
<gene>
    <name evidence="13" type="ORF">NDU88_005752</name>
</gene>
<dbReference type="Gene3D" id="3.30.160.60">
    <property type="entry name" value="Classic Zinc Finger"/>
    <property type="match status" value="12"/>
</dbReference>
<keyword evidence="8" id="KW-0804">Transcription</keyword>
<evidence type="ECO:0000256" key="6">
    <source>
        <dbReference type="ARBA" id="ARBA00023015"/>
    </source>
</evidence>
<dbReference type="GO" id="GO:0010468">
    <property type="term" value="P:regulation of gene expression"/>
    <property type="evidence" value="ECO:0007669"/>
    <property type="project" value="TreeGrafter"/>
</dbReference>
<feature type="region of interest" description="Disordered" evidence="11">
    <location>
        <begin position="979"/>
        <end position="1009"/>
    </location>
</feature>
<dbReference type="Proteomes" id="UP001066276">
    <property type="component" value="Chromosome 2_1"/>
</dbReference>
<dbReference type="FunFam" id="3.30.160.60:FF:000721">
    <property type="entry name" value="Zinc finger protein 407"/>
    <property type="match status" value="1"/>
</dbReference>
<keyword evidence="4 10" id="KW-0863">Zinc-finger</keyword>
<evidence type="ECO:0000313" key="14">
    <source>
        <dbReference type="Proteomes" id="UP001066276"/>
    </source>
</evidence>
<feature type="domain" description="C2H2-type" evidence="12">
    <location>
        <begin position="1749"/>
        <end position="1776"/>
    </location>
</feature>
<dbReference type="FunFam" id="3.30.160.60:FF:001138">
    <property type="entry name" value="zinc finger protein 407 isoform X1"/>
    <property type="match status" value="1"/>
</dbReference>
<accession>A0AAV7VJW5</accession>
<dbReference type="FunFam" id="3.30.160.60:FF:001109">
    <property type="entry name" value="Zinc finger protein 407"/>
    <property type="match status" value="1"/>
</dbReference>
<keyword evidence="9" id="KW-0539">Nucleus</keyword>
<dbReference type="GO" id="GO:0005634">
    <property type="term" value="C:nucleus"/>
    <property type="evidence" value="ECO:0007669"/>
    <property type="project" value="UniProtKB-SubCell"/>
</dbReference>
<dbReference type="FunFam" id="3.30.160.60:FF:000969">
    <property type="entry name" value="Zinc finger protein 407"/>
    <property type="match status" value="1"/>
</dbReference>
<dbReference type="PANTHER" id="PTHR24403:SF67">
    <property type="entry name" value="FI01116P-RELATED"/>
    <property type="match status" value="1"/>
</dbReference>
<proteinExistence type="predicted"/>
<keyword evidence="7" id="KW-0238">DNA-binding</keyword>
<evidence type="ECO:0000256" key="10">
    <source>
        <dbReference type="PROSITE-ProRule" id="PRU00042"/>
    </source>
</evidence>
<dbReference type="InterPro" id="IPR036236">
    <property type="entry name" value="Znf_C2H2_sf"/>
</dbReference>
<comment type="subcellular location">
    <subcellularLocation>
        <location evidence="1">Nucleus</location>
    </subcellularLocation>
</comment>
<evidence type="ECO:0000256" key="5">
    <source>
        <dbReference type="ARBA" id="ARBA00022833"/>
    </source>
</evidence>
<dbReference type="FunFam" id="3.30.160.60:FF:001689">
    <property type="entry name" value="zinc finger protein 407"/>
    <property type="match status" value="1"/>
</dbReference>
<feature type="domain" description="C2H2-type" evidence="12">
    <location>
        <begin position="1719"/>
        <end position="1748"/>
    </location>
</feature>
<organism evidence="13 14">
    <name type="scientific">Pleurodeles waltl</name>
    <name type="common">Iberian ribbed newt</name>
    <dbReference type="NCBI Taxonomy" id="8319"/>
    <lineage>
        <taxon>Eukaryota</taxon>
        <taxon>Metazoa</taxon>
        <taxon>Chordata</taxon>
        <taxon>Craniata</taxon>
        <taxon>Vertebrata</taxon>
        <taxon>Euteleostomi</taxon>
        <taxon>Amphibia</taxon>
        <taxon>Batrachia</taxon>
        <taxon>Caudata</taxon>
        <taxon>Salamandroidea</taxon>
        <taxon>Salamandridae</taxon>
        <taxon>Pleurodelinae</taxon>
        <taxon>Pleurodeles</taxon>
    </lineage>
</organism>
<dbReference type="SUPFAM" id="SSF57667">
    <property type="entry name" value="beta-beta-alpha zinc fingers"/>
    <property type="match status" value="6"/>
</dbReference>
<dbReference type="InterPro" id="IPR003604">
    <property type="entry name" value="Matrin/U1-like-C_Znf_C2H2"/>
</dbReference>
<name>A0AAV7VJW5_PLEWA</name>